<evidence type="ECO:0000313" key="3">
    <source>
        <dbReference type="Proteomes" id="UP000664521"/>
    </source>
</evidence>
<evidence type="ECO:0000313" key="2">
    <source>
        <dbReference type="EMBL" id="CAF9922290.1"/>
    </source>
</evidence>
<dbReference type="Proteomes" id="UP000664521">
    <property type="component" value="Unassembled WGS sequence"/>
</dbReference>
<keyword evidence="3" id="KW-1185">Reference proteome</keyword>
<feature type="compositionally biased region" description="Low complexity" evidence="1">
    <location>
        <begin position="23"/>
        <end position="41"/>
    </location>
</feature>
<name>A0A8H3FER7_9LECA</name>
<reference evidence="2" key="1">
    <citation type="submission" date="2021-03" db="EMBL/GenBank/DDBJ databases">
        <authorList>
            <person name="Tagirdzhanova G."/>
        </authorList>
    </citation>
    <scope>NUCLEOTIDE SEQUENCE</scope>
</reference>
<accession>A0A8H3FER7</accession>
<dbReference type="AlphaFoldDB" id="A0A8H3FER7"/>
<protein>
    <submittedName>
        <fullName evidence="2">Uncharacterized protein</fullName>
    </submittedName>
</protein>
<comment type="caution">
    <text evidence="2">The sequence shown here is derived from an EMBL/GenBank/DDBJ whole genome shotgun (WGS) entry which is preliminary data.</text>
</comment>
<feature type="region of interest" description="Disordered" evidence="1">
    <location>
        <begin position="1"/>
        <end position="43"/>
    </location>
</feature>
<gene>
    <name evidence="2" type="ORF">HETSPECPRED_005029</name>
</gene>
<proteinExistence type="predicted"/>
<dbReference type="EMBL" id="CAJPDS010000030">
    <property type="protein sequence ID" value="CAF9922290.1"/>
    <property type="molecule type" value="Genomic_DNA"/>
</dbReference>
<sequence>MSNQQQPAGQPIMFDIKTPADYSGAPSTSTTSTSATNPAGSHAYRRIQFVNRTAADYENSYVVSSDTKKTPRL</sequence>
<evidence type="ECO:0000256" key="1">
    <source>
        <dbReference type="SAM" id="MobiDB-lite"/>
    </source>
</evidence>
<organism evidence="2 3">
    <name type="scientific">Heterodermia speciosa</name>
    <dbReference type="NCBI Taxonomy" id="116794"/>
    <lineage>
        <taxon>Eukaryota</taxon>
        <taxon>Fungi</taxon>
        <taxon>Dikarya</taxon>
        <taxon>Ascomycota</taxon>
        <taxon>Pezizomycotina</taxon>
        <taxon>Lecanoromycetes</taxon>
        <taxon>OSLEUM clade</taxon>
        <taxon>Lecanoromycetidae</taxon>
        <taxon>Caliciales</taxon>
        <taxon>Physciaceae</taxon>
        <taxon>Heterodermia</taxon>
    </lineage>
</organism>